<accession>A0A1X6MLE2</accession>
<reference evidence="1 2" key="1">
    <citation type="submission" date="2017-04" db="EMBL/GenBank/DDBJ databases">
        <title>Genome Sequence of the Model Brown-Rot Fungus Postia placenta SB12.</title>
        <authorList>
            <consortium name="DOE Joint Genome Institute"/>
            <person name="Gaskell J."/>
            <person name="Kersten P."/>
            <person name="Larrondo L.F."/>
            <person name="Canessa P."/>
            <person name="Martinez D."/>
            <person name="Hibbett D."/>
            <person name="Schmoll M."/>
            <person name="Kubicek C.P."/>
            <person name="Martinez A.T."/>
            <person name="Yadav J."/>
            <person name="Master E."/>
            <person name="Magnuson J.K."/>
            <person name="James T."/>
            <person name="Yaver D."/>
            <person name="Berka R."/>
            <person name="Labutti K."/>
            <person name="Lipzen A."/>
            <person name="Aerts A."/>
            <person name="Barry K."/>
            <person name="Henrissat B."/>
            <person name="Blanchette R."/>
            <person name="Grigoriev I."/>
            <person name="Cullen D."/>
        </authorList>
    </citation>
    <scope>NUCLEOTIDE SEQUENCE [LARGE SCALE GENOMIC DNA]</scope>
    <source>
        <strain evidence="1 2">MAD-698-R-SB12</strain>
    </source>
</reference>
<evidence type="ECO:0000313" key="2">
    <source>
        <dbReference type="Proteomes" id="UP000194127"/>
    </source>
</evidence>
<organism evidence="1 2">
    <name type="scientific">Postia placenta MAD-698-R-SB12</name>
    <dbReference type="NCBI Taxonomy" id="670580"/>
    <lineage>
        <taxon>Eukaryota</taxon>
        <taxon>Fungi</taxon>
        <taxon>Dikarya</taxon>
        <taxon>Basidiomycota</taxon>
        <taxon>Agaricomycotina</taxon>
        <taxon>Agaricomycetes</taxon>
        <taxon>Polyporales</taxon>
        <taxon>Adustoporiaceae</taxon>
        <taxon>Rhodonia</taxon>
    </lineage>
</organism>
<protein>
    <submittedName>
        <fullName evidence="1">Uncharacterized protein</fullName>
    </submittedName>
</protein>
<evidence type="ECO:0000313" key="1">
    <source>
        <dbReference type="EMBL" id="OSX57002.1"/>
    </source>
</evidence>
<dbReference type="GeneID" id="36322931"/>
<keyword evidence="2" id="KW-1185">Reference proteome</keyword>
<dbReference type="EMBL" id="KZ110610">
    <property type="protein sequence ID" value="OSX57002.1"/>
    <property type="molecule type" value="Genomic_DNA"/>
</dbReference>
<dbReference type="RefSeq" id="XP_024333796.1">
    <property type="nucleotide sequence ID" value="XM_024477981.1"/>
</dbReference>
<name>A0A1X6MLE2_9APHY</name>
<gene>
    <name evidence="1" type="ORF">POSPLADRAFT_1041822</name>
</gene>
<dbReference type="Proteomes" id="UP000194127">
    <property type="component" value="Unassembled WGS sequence"/>
</dbReference>
<sequence>MCRYDTAQRWLWLDLNSFTLDACPLAHVQNTMTHLGCIRPRLGSWELLRHIASFNPNLKGDGHGVADVRLC</sequence>
<proteinExistence type="predicted"/>
<dbReference type="AlphaFoldDB" id="A0A1X6MLE2"/>